<keyword evidence="2" id="KW-0004">4Fe-4S</keyword>
<evidence type="ECO:0000256" key="1">
    <source>
        <dbReference type="ARBA" id="ARBA00001966"/>
    </source>
</evidence>
<keyword evidence="4" id="KW-0479">Metal-binding</keyword>
<dbReference type="PROSITE" id="PS51918">
    <property type="entry name" value="RADICAL_SAM"/>
    <property type="match status" value="1"/>
</dbReference>
<keyword evidence="6" id="KW-0411">Iron-sulfur</keyword>
<dbReference type="GO" id="GO:0051539">
    <property type="term" value="F:4 iron, 4 sulfur cluster binding"/>
    <property type="evidence" value="ECO:0007669"/>
    <property type="project" value="UniProtKB-KW"/>
</dbReference>
<dbReference type="InterPro" id="IPR058240">
    <property type="entry name" value="rSAM_sf"/>
</dbReference>
<dbReference type="InterPro" id="IPR013785">
    <property type="entry name" value="Aldolase_TIM"/>
</dbReference>
<dbReference type="EMBL" id="LHYE01000023">
    <property type="protein sequence ID" value="KXB06944.1"/>
    <property type="molecule type" value="Genomic_DNA"/>
</dbReference>
<keyword evidence="5" id="KW-0408">Iron</keyword>
<comment type="caution">
    <text evidence="8">The sequence shown here is derived from an EMBL/GenBank/DDBJ whole genome shotgun (WGS) entry which is preliminary data.</text>
</comment>
<dbReference type="AlphaFoldDB" id="A0A133VKH6"/>
<evidence type="ECO:0000256" key="3">
    <source>
        <dbReference type="ARBA" id="ARBA00022691"/>
    </source>
</evidence>
<keyword evidence="3" id="KW-0949">S-adenosyl-L-methionine</keyword>
<dbReference type="Pfam" id="PF04055">
    <property type="entry name" value="Radical_SAM"/>
    <property type="match status" value="1"/>
</dbReference>
<protein>
    <recommendedName>
        <fullName evidence="7">Radical SAM core domain-containing protein</fullName>
    </recommendedName>
</protein>
<accession>A0A133VKH6</accession>
<evidence type="ECO:0000259" key="7">
    <source>
        <dbReference type="PROSITE" id="PS51918"/>
    </source>
</evidence>
<dbReference type="InterPro" id="IPR034457">
    <property type="entry name" value="Organic_radical-activating"/>
</dbReference>
<evidence type="ECO:0000256" key="4">
    <source>
        <dbReference type="ARBA" id="ARBA00022723"/>
    </source>
</evidence>
<dbReference type="PANTHER" id="PTHR30352">
    <property type="entry name" value="PYRUVATE FORMATE-LYASE-ACTIVATING ENZYME"/>
    <property type="match status" value="1"/>
</dbReference>
<gene>
    <name evidence="8" type="ORF">AKJ51_02480</name>
</gene>
<sequence length="333" mass="37122">MVKFLSDLENCTLCEWRCGVDRLNRELGVCRVGKPKVASAMLHPAPPESYTIFLAGCNFKCLNCQNWSIAHFPDSEKQIRGFIEPKVLGKEAYEAVNSPKGISMGADRIFFSGGSPTPSLPYIEEVVKEARKIGEIKVNYDTNGFLTLDSLKRVIGFTNSITFDIKAYHDIVHRALTGAPVGPVLRNAKYVAEKAQEKLWEFRVLLIPGISEGEIKPLAEFFSEIDSSLPLNFLAFRPNFVMSDYMGASQELMKRAVNIARETGLEKASFSGLTDIPGKIPEVKLDDYAERAEFAEDIARKMGCVTHPRNCGECPLKNSCPIKNYNPDKNENI</sequence>
<evidence type="ECO:0000256" key="6">
    <source>
        <dbReference type="ARBA" id="ARBA00023014"/>
    </source>
</evidence>
<dbReference type="PANTHER" id="PTHR30352:SF22">
    <property type="entry name" value="PYRUVATE FORMATE-LYASE ACTIVATING ENZYME HOMOLOG"/>
    <property type="match status" value="1"/>
</dbReference>
<dbReference type="InterPro" id="IPR007197">
    <property type="entry name" value="rSAM"/>
</dbReference>
<keyword evidence="9" id="KW-1185">Reference proteome</keyword>
<proteinExistence type="predicted"/>
<dbReference type="SUPFAM" id="SSF102114">
    <property type="entry name" value="Radical SAM enzymes"/>
    <property type="match status" value="1"/>
</dbReference>
<evidence type="ECO:0000256" key="2">
    <source>
        <dbReference type="ARBA" id="ARBA00022485"/>
    </source>
</evidence>
<reference evidence="8 9" key="1">
    <citation type="journal article" date="2016" name="Sci. Rep.">
        <title>Metabolic traits of an uncultured archaeal lineage -MSBL1- from brine pools of the Red Sea.</title>
        <authorList>
            <person name="Mwirichia R."/>
            <person name="Alam I."/>
            <person name="Rashid M."/>
            <person name="Vinu M."/>
            <person name="Ba-Alawi W."/>
            <person name="Anthony Kamau A."/>
            <person name="Kamanda Ngugi D."/>
            <person name="Goker M."/>
            <person name="Klenk H.P."/>
            <person name="Bajic V."/>
            <person name="Stingl U."/>
        </authorList>
    </citation>
    <scope>NUCLEOTIDE SEQUENCE [LARGE SCALE GENOMIC DNA]</scope>
    <source>
        <strain evidence="8">SCGC-AAA382A20</strain>
    </source>
</reference>
<dbReference type="Gene3D" id="3.20.20.70">
    <property type="entry name" value="Aldolase class I"/>
    <property type="match status" value="1"/>
</dbReference>
<evidence type="ECO:0000313" key="9">
    <source>
        <dbReference type="Proteomes" id="UP000070263"/>
    </source>
</evidence>
<organism evidence="8 9">
    <name type="scientific">candidate division MSBL1 archaeon SCGC-AAA382A20</name>
    <dbReference type="NCBI Taxonomy" id="1698280"/>
    <lineage>
        <taxon>Archaea</taxon>
        <taxon>Methanobacteriati</taxon>
        <taxon>Methanobacteriota</taxon>
        <taxon>candidate division MSBL1</taxon>
    </lineage>
</organism>
<comment type="cofactor">
    <cofactor evidence="1">
        <name>[4Fe-4S] cluster</name>
        <dbReference type="ChEBI" id="CHEBI:49883"/>
    </cofactor>
</comment>
<dbReference type="GO" id="GO:0046872">
    <property type="term" value="F:metal ion binding"/>
    <property type="evidence" value="ECO:0007669"/>
    <property type="project" value="UniProtKB-KW"/>
</dbReference>
<name>A0A133VKH6_9EURY</name>
<dbReference type="GO" id="GO:0003824">
    <property type="term" value="F:catalytic activity"/>
    <property type="evidence" value="ECO:0007669"/>
    <property type="project" value="InterPro"/>
</dbReference>
<dbReference type="SFLD" id="SFLDS00029">
    <property type="entry name" value="Radical_SAM"/>
    <property type="match status" value="1"/>
</dbReference>
<dbReference type="CDD" id="cd01335">
    <property type="entry name" value="Radical_SAM"/>
    <property type="match status" value="1"/>
</dbReference>
<evidence type="ECO:0000256" key="5">
    <source>
        <dbReference type="ARBA" id="ARBA00023004"/>
    </source>
</evidence>
<feature type="domain" description="Radical SAM core" evidence="7">
    <location>
        <begin position="43"/>
        <end position="274"/>
    </location>
</feature>
<dbReference type="Proteomes" id="UP000070263">
    <property type="component" value="Unassembled WGS sequence"/>
</dbReference>
<evidence type="ECO:0000313" key="8">
    <source>
        <dbReference type="EMBL" id="KXB06944.1"/>
    </source>
</evidence>